<dbReference type="Pfam" id="PF15510">
    <property type="entry name" value="CENP-W"/>
    <property type="match status" value="1"/>
</dbReference>
<sequence length="69" mass="7764">TKMWNKPPVLKKTIKAKATTNINTRKASDIELLTVLFLKSLAEEAKTKAFEEKSATIRPEHVRNVAKVS</sequence>
<keyword evidence="4" id="KW-0995">Kinetochore</keyword>
<dbReference type="GO" id="GO:0005654">
    <property type="term" value="C:nucleoplasm"/>
    <property type="evidence" value="ECO:0007669"/>
    <property type="project" value="TreeGrafter"/>
</dbReference>
<dbReference type="InterPro" id="IPR009072">
    <property type="entry name" value="Histone-fold"/>
</dbReference>
<evidence type="ECO:0000256" key="2">
    <source>
        <dbReference type="ARBA" id="ARBA00004629"/>
    </source>
</evidence>
<keyword evidence="9" id="KW-1185">Reference proteome</keyword>
<accession>A0A672H4I6</accession>
<comment type="similarity">
    <text evidence="7">Belongs to the CENP-W/WIP1 family.</text>
</comment>
<dbReference type="Ensembl" id="ENSSFAT00005024964.1">
    <property type="protein sequence ID" value="ENSSFAP00005023995.1"/>
    <property type="gene ID" value="ENSSFAG00005012384.1"/>
</dbReference>
<evidence type="ECO:0000256" key="3">
    <source>
        <dbReference type="ARBA" id="ARBA00022454"/>
    </source>
</evidence>
<protein>
    <recommendedName>
        <fullName evidence="10">Centromere protein W</fullName>
    </recommendedName>
</protein>
<keyword evidence="5" id="KW-0539">Nucleus</keyword>
<reference evidence="8" key="1">
    <citation type="submission" date="2019-06" db="EMBL/GenBank/DDBJ databases">
        <authorList>
            <consortium name="Wellcome Sanger Institute Data Sharing"/>
        </authorList>
    </citation>
    <scope>NUCLEOTIDE SEQUENCE [LARGE SCALE GENOMIC DNA]</scope>
</reference>
<dbReference type="AlphaFoldDB" id="A0A672H4I6"/>
<dbReference type="GO" id="GO:0051382">
    <property type="term" value="P:kinetochore assembly"/>
    <property type="evidence" value="ECO:0007669"/>
    <property type="project" value="InterPro"/>
</dbReference>
<dbReference type="InterPro" id="IPR028847">
    <property type="entry name" value="CENP-W"/>
</dbReference>
<evidence type="ECO:0000256" key="4">
    <source>
        <dbReference type="ARBA" id="ARBA00022838"/>
    </source>
</evidence>
<evidence type="ECO:0008006" key="10">
    <source>
        <dbReference type="Google" id="ProtNLM"/>
    </source>
</evidence>
<dbReference type="GO" id="GO:0046982">
    <property type="term" value="F:protein heterodimerization activity"/>
    <property type="evidence" value="ECO:0007669"/>
    <property type="project" value="InterPro"/>
</dbReference>
<reference evidence="8" key="2">
    <citation type="submission" date="2025-08" db="UniProtKB">
        <authorList>
            <consortium name="Ensembl"/>
        </authorList>
    </citation>
    <scope>IDENTIFICATION</scope>
</reference>
<name>A0A672H4I6_SALFA</name>
<keyword evidence="3" id="KW-0158">Chromosome</keyword>
<comment type="subcellular location">
    <subcellularLocation>
        <location evidence="2">Chromosome</location>
        <location evidence="2">Centromere</location>
        <location evidence="2">Kinetochore</location>
    </subcellularLocation>
    <subcellularLocation>
        <location evidence="1">Nucleus</location>
    </subcellularLocation>
</comment>
<dbReference type="GO" id="GO:0000278">
    <property type="term" value="P:mitotic cell cycle"/>
    <property type="evidence" value="ECO:0007669"/>
    <property type="project" value="InterPro"/>
</dbReference>
<evidence type="ECO:0000256" key="5">
    <source>
        <dbReference type="ARBA" id="ARBA00023242"/>
    </source>
</evidence>
<keyword evidence="6" id="KW-0137">Centromere</keyword>
<dbReference type="CDD" id="cd13732">
    <property type="entry name" value="HFD_CENP-W"/>
    <property type="match status" value="1"/>
</dbReference>
<dbReference type="InterPro" id="IPR052484">
    <property type="entry name" value="CENP-W/WIP1"/>
</dbReference>
<evidence type="ECO:0000313" key="9">
    <source>
        <dbReference type="Proteomes" id="UP000472267"/>
    </source>
</evidence>
<dbReference type="GO" id="GO:0007059">
    <property type="term" value="P:chromosome segregation"/>
    <property type="evidence" value="ECO:0007669"/>
    <property type="project" value="TreeGrafter"/>
</dbReference>
<dbReference type="PANTHER" id="PTHR34832:SF1">
    <property type="entry name" value="CENTROMERE PROTEIN W"/>
    <property type="match status" value="1"/>
</dbReference>
<dbReference type="Proteomes" id="UP000472267">
    <property type="component" value="Chromosome 15"/>
</dbReference>
<organism evidence="8 9">
    <name type="scientific">Salarias fasciatus</name>
    <name type="common">Jewelled blenny</name>
    <name type="synonym">Blennius fasciatus</name>
    <dbReference type="NCBI Taxonomy" id="181472"/>
    <lineage>
        <taxon>Eukaryota</taxon>
        <taxon>Metazoa</taxon>
        <taxon>Chordata</taxon>
        <taxon>Craniata</taxon>
        <taxon>Vertebrata</taxon>
        <taxon>Euteleostomi</taxon>
        <taxon>Actinopterygii</taxon>
        <taxon>Neopterygii</taxon>
        <taxon>Teleostei</taxon>
        <taxon>Neoteleostei</taxon>
        <taxon>Acanthomorphata</taxon>
        <taxon>Ovalentaria</taxon>
        <taxon>Blenniimorphae</taxon>
        <taxon>Blenniiformes</taxon>
        <taxon>Blennioidei</taxon>
        <taxon>Blenniidae</taxon>
        <taxon>Salariinae</taxon>
        <taxon>Salarias</taxon>
    </lineage>
</organism>
<evidence type="ECO:0000256" key="7">
    <source>
        <dbReference type="ARBA" id="ARBA00038432"/>
    </source>
</evidence>
<dbReference type="PANTHER" id="PTHR34832">
    <property type="entry name" value="CENTROMERE PROTEIN W"/>
    <property type="match status" value="1"/>
</dbReference>
<dbReference type="FunCoup" id="A0A672H4I6">
    <property type="interactions" value="560"/>
</dbReference>
<dbReference type="GO" id="GO:0000776">
    <property type="term" value="C:kinetochore"/>
    <property type="evidence" value="ECO:0007669"/>
    <property type="project" value="UniProtKB-KW"/>
</dbReference>
<evidence type="ECO:0000313" key="8">
    <source>
        <dbReference type="Ensembl" id="ENSSFAP00005023995.1"/>
    </source>
</evidence>
<gene>
    <name evidence="8" type="primary">cenpw</name>
</gene>
<dbReference type="GO" id="GO:0003677">
    <property type="term" value="F:DNA binding"/>
    <property type="evidence" value="ECO:0007669"/>
    <property type="project" value="InterPro"/>
</dbReference>
<proteinExistence type="inferred from homology"/>
<reference evidence="8" key="3">
    <citation type="submission" date="2025-09" db="UniProtKB">
        <authorList>
            <consortium name="Ensembl"/>
        </authorList>
    </citation>
    <scope>IDENTIFICATION</scope>
</reference>
<dbReference type="OMA" id="IKVHHVK"/>
<evidence type="ECO:0000256" key="1">
    <source>
        <dbReference type="ARBA" id="ARBA00004123"/>
    </source>
</evidence>
<dbReference type="Gene3D" id="1.10.20.10">
    <property type="entry name" value="Histone, subunit A"/>
    <property type="match status" value="1"/>
</dbReference>
<evidence type="ECO:0000256" key="6">
    <source>
        <dbReference type="ARBA" id="ARBA00023328"/>
    </source>
</evidence>
<dbReference type="InParanoid" id="A0A672H4I6"/>